<keyword evidence="7 10" id="KW-0256">Endoplasmic reticulum</keyword>
<evidence type="ECO:0000256" key="6">
    <source>
        <dbReference type="ARBA" id="ARBA00022692"/>
    </source>
</evidence>
<keyword evidence="9 10" id="KW-0472">Membrane</keyword>
<evidence type="ECO:0000256" key="11">
    <source>
        <dbReference type="SAM" id="MobiDB-lite"/>
    </source>
</evidence>
<dbReference type="AlphaFoldDB" id="A0A226E318"/>
<comment type="subcellular location">
    <subcellularLocation>
        <location evidence="1 10">Endoplasmic reticulum membrane</location>
        <topology evidence="1 10">Multi-pass membrane protein</topology>
    </subcellularLocation>
</comment>
<organism evidence="12 13">
    <name type="scientific">Folsomia candida</name>
    <name type="common">Springtail</name>
    <dbReference type="NCBI Taxonomy" id="158441"/>
    <lineage>
        <taxon>Eukaryota</taxon>
        <taxon>Metazoa</taxon>
        <taxon>Ecdysozoa</taxon>
        <taxon>Arthropoda</taxon>
        <taxon>Hexapoda</taxon>
        <taxon>Collembola</taxon>
        <taxon>Entomobryomorpha</taxon>
        <taxon>Isotomoidea</taxon>
        <taxon>Isotomidae</taxon>
        <taxon>Proisotominae</taxon>
        <taxon>Folsomia</taxon>
    </lineage>
</organism>
<feature type="transmembrane region" description="Helical" evidence="10">
    <location>
        <begin position="433"/>
        <end position="460"/>
    </location>
</feature>
<dbReference type="Proteomes" id="UP000198287">
    <property type="component" value="Unassembled WGS sequence"/>
</dbReference>
<protein>
    <recommendedName>
        <fullName evidence="10">Mannosyltransferase</fullName>
        <ecNumber evidence="10">2.4.1.-</ecNumber>
    </recommendedName>
</protein>
<dbReference type="GO" id="GO:0005789">
    <property type="term" value="C:endoplasmic reticulum membrane"/>
    <property type="evidence" value="ECO:0007669"/>
    <property type="project" value="UniProtKB-SubCell"/>
</dbReference>
<keyword evidence="4 10" id="KW-0328">Glycosyltransferase</keyword>
<dbReference type="OMA" id="PRDMHAK"/>
<keyword evidence="8 10" id="KW-1133">Transmembrane helix</keyword>
<evidence type="ECO:0000256" key="4">
    <source>
        <dbReference type="ARBA" id="ARBA00022676"/>
    </source>
</evidence>
<evidence type="ECO:0000256" key="5">
    <source>
        <dbReference type="ARBA" id="ARBA00022679"/>
    </source>
</evidence>
<dbReference type="Pfam" id="PF03901">
    <property type="entry name" value="Glyco_transf_22"/>
    <property type="match status" value="1"/>
</dbReference>
<dbReference type="PANTHER" id="PTHR22760">
    <property type="entry name" value="GLYCOSYLTRANSFERASE"/>
    <property type="match status" value="1"/>
</dbReference>
<evidence type="ECO:0000313" key="13">
    <source>
        <dbReference type="Proteomes" id="UP000198287"/>
    </source>
</evidence>
<keyword evidence="13" id="KW-1185">Reference proteome</keyword>
<comment type="similarity">
    <text evidence="3 10">Belongs to the glycosyltransferase 22 family.</text>
</comment>
<comment type="pathway">
    <text evidence="2">Protein modification; protein glycosylation.</text>
</comment>
<evidence type="ECO:0000256" key="10">
    <source>
        <dbReference type="RuleBase" id="RU363075"/>
    </source>
</evidence>
<feature type="region of interest" description="Disordered" evidence="11">
    <location>
        <begin position="1"/>
        <end position="54"/>
    </location>
</feature>
<dbReference type="GO" id="GO:0006487">
    <property type="term" value="P:protein N-linked glycosylation"/>
    <property type="evidence" value="ECO:0007669"/>
    <property type="project" value="TreeGrafter"/>
</dbReference>
<evidence type="ECO:0000256" key="1">
    <source>
        <dbReference type="ARBA" id="ARBA00004477"/>
    </source>
</evidence>
<feature type="transmembrane region" description="Helical" evidence="10">
    <location>
        <begin position="328"/>
        <end position="346"/>
    </location>
</feature>
<evidence type="ECO:0000313" key="12">
    <source>
        <dbReference type="EMBL" id="OXA52135.1"/>
    </source>
</evidence>
<feature type="transmembrane region" description="Helical" evidence="10">
    <location>
        <begin position="266"/>
        <end position="284"/>
    </location>
</feature>
<comment type="caution">
    <text evidence="12">The sequence shown here is derived from an EMBL/GenBank/DDBJ whole genome shotgun (WGS) entry which is preliminary data.</text>
</comment>
<accession>A0A226E318</accession>
<dbReference type="STRING" id="158441.A0A226E318"/>
<dbReference type="PANTHER" id="PTHR22760:SF2">
    <property type="entry name" value="ALPHA-1,2-MANNOSYLTRANSFERASE ALG9"/>
    <property type="match status" value="1"/>
</dbReference>
<feature type="transmembrane region" description="Helical" evidence="10">
    <location>
        <begin position="381"/>
        <end position="400"/>
    </location>
</feature>
<gene>
    <name evidence="12" type="ORF">Fcan01_13807</name>
</gene>
<sequence length="644" mass="73546">MGGGSGSKSRHKGSSATKQPYVASKTPEDRSILDDIEGTGRKKKTLPPTVNRTANDDDADCDDFIRDPYWSPTPYSAFKLLISARFAAGLWTTISDCDETYNYWEPAHYLLYGKGFQTWEYSPVYALRSYTYILFHAVPAKIYDYVLRPTPLLIFFFVRCFLAFICACAEAYLYRSVRKKFGGNVARITLVTALFSAGMFISSCAFLPSAFSMYMTAFAFGAWLDGLDELAIFSVALSGLLSWPFAALTGVIIAVDILLIRRKLLLFIKWSVVSLLVILIPVIVLDSNMYGKPVIAPWNIVKYNILSNKGPELYGTEPWSFYFTNGTLNFNLVFASALISPFLMLANYKMESNLMKKMGIVGTIYVWLLVFVLQPHKEERFIFPVFALIPVAGALGIDAMQKIADLVCSKIFLWWIQRVKDIKKVKVFDYRKIVSSIGVAAILTSSVIGSSRILALYYGYRAPFDVYFAFNRDASTQRALATGKNYTVCYGKEWYRFPSSFFLPSLAWDVRFIESDFKGQLPDLYSPFDPAGTKRIPEHMNDWNREEPTRYVNISDCDYLVDLIDPDRFSAKEPNYAANTADWRILAEQDFLNSAKSHQFFRAFYVPWFSSQYTTYDSYVFMKRVRKKNARQKKRGKEFTEDDI</sequence>
<name>A0A226E318_FOLCA</name>
<dbReference type="EMBL" id="LNIX01000007">
    <property type="protein sequence ID" value="OXA52135.1"/>
    <property type="molecule type" value="Genomic_DNA"/>
</dbReference>
<dbReference type="UniPathway" id="UPA00378"/>
<dbReference type="OrthoDB" id="497541at2759"/>
<feature type="transmembrane region" description="Helical" evidence="10">
    <location>
        <begin position="152"/>
        <end position="173"/>
    </location>
</feature>
<reference evidence="12 13" key="1">
    <citation type="submission" date="2015-12" db="EMBL/GenBank/DDBJ databases">
        <title>The genome of Folsomia candida.</title>
        <authorList>
            <person name="Faddeeva A."/>
            <person name="Derks M.F."/>
            <person name="Anvar Y."/>
            <person name="Smit S."/>
            <person name="Van Straalen N."/>
            <person name="Roelofs D."/>
        </authorList>
    </citation>
    <scope>NUCLEOTIDE SEQUENCE [LARGE SCALE GENOMIC DNA]</scope>
    <source>
        <strain evidence="12 13">VU population</strain>
        <tissue evidence="12">Whole body</tissue>
    </source>
</reference>
<keyword evidence="6 10" id="KW-0812">Transmembrane</keyword>
<feature type="transmembrane region" description="Helical" evidence="10">
    <location>
        <begin position="231"/>
        <end position="259"/>
    </location>
</feature>
<feature type="transmembrane region" description="Helical" evidence="10">
    <location>
        <begin position="185"/>
        <end position="211"/>
    </location>
</feature>
<evidence type="ECO:0000256" key="2">
    <source>
        <dbReference type="ARBA" id="ARBA00004922"/>
    </source>
</evidence>
<keyword evidence="5" id="KW-0808">Transferase</keyword>
<feature type="transmembrane region" description="Helical" evidence="10">
    <location>
        <begin position="358"/>
        <end position="375"/>
    </location>
</feature>
<evidence type="ECO:0000256" key="7">
    <source>
        <dbReference type="ARBA" id="ARBA00022824"/>
    </source>
</evidence>
<proteinExistence type="inferred from homology"/>
<evidence type="ECO:0000256" key="3">
    <source>
        <dbReference type="ARBA" id="ARBA00007063"/>
    </source>
</evidence>
<evidence type="ECO:0000256" key="9">
    <source>
        <dbReference type="ARBA" id="ARBA00023136"/>
    </source>
</evidence>
<dbReference type="InterPro" id="IPR005599">
    <property type="entry name" value="GPI_mannosylTrfase"/>
</dbReference>
<dbReference type="GO" id="GO:0000026">
    <property type="term" value="F:alpha-1,2-mannosyltransferase activity"/>
    <property type="evidence" value="ECO:0007669"/>
    <property type="project" value="TreeGrafter"/>
</dbReference>
<evidence type="ECO:0000256" key="8">
    <source>
        <dbReference type="ARBA" id="ARBA00022989"/>
    </source>
</evidence>
<dbReference type="EC" id="2.4.1.-" evidence="10"/>